<keyword evidence="2" id="KW-1185">Reference proteome</keyword>
<dbReference type="RefSeq" id="WP_021706820.1">
    <property type="nucleotide sequence ID" value="NZ_BATJ01000020.1"/>
</dbReference>
<dbReference type="PANTHER" id="PTHR36154">
    <property type="entry name" value="DNA-BINDING TRANSCRIPTIONAL ACTIVATOR ALPA"/>
    <property type="match status" value="1"/>
</dbReference>
<protein>
    <submittedName>
        <fullName evidence="1">Putative AlpA family transcriptional regulator</fullName>
    </submittedName>
</protein>
<organism evidence="1 2">
    <name type="scientific">Vibrio proteolyticus NBRC 13287</name>
    <dbReference type="NCBI Taxonomy" id="1219065"/>
    <lineage>
        <taxon>Bacteria</taxon>
        <taxon>Pseudomonadati</taxon>
        <taxon>Pseudomonadota</taxon>
        <taxon>Gammaproteobacteria</taxon>
        <taxon>Vibrionales</taxon>
        <taxon>Vibrionaceae</taxon>
        <taxon>Vibrio</taxon>
    </lineage>
</organism>
<evidence type="ECO:0000313" key="2">
    <source>
        <dbReference type="Proteomes" id="UP000016570"/>
    </source>
</evidence>
<dbReference type="STRING" id="1219065.VPR01S_20_00320"/>
<evidence type="ECO:0000313" key="1">
    <source>
        <dbReference type="EMBL" id="GAD68852.1"/>
    </source>
</evidence>
<name>U3A6C0_VIBPR</name>
<dbReference type="Proteomes" id="UP000016570">
    <property type="component" value="Unassembled WGS sequence"/>
</dbReference>
<dbReference type="InterPro" id="IPR010260">
    <property type="entry name" value="AlpA"/>
</dbReference>
<dbReference type="PANTHER" id="PTHR36154:SF1">
    <property type="entry name" value="DNA-BINDING TRANSCRIPTIONAL ACTIVATOR ALPA"/>
    <property type="match status" value="1"/>
</dbReference>
<dbReference type="Gene3D" id="1.10.238.160">
    <property type="match status" value="1"/>
</dbReference>
<proteinExistence type="predicted"/>
<dbReference type="eggNOG" id="COG3311">
    <property type="taxonomic scope" value="Bacteria"/>
</dbReference>
<comment type="caution">
    <text evidence="1">The sequence shown here is derived from an EMBL/GenBank/DDBJ whole genome shotgun (WGS) entry which is preliminary data.</text>
</comment>
<dbReference type="Pfam" id="PF05930">
    <property type="entry name" value="Phage_AlpA"/>
    <property type="match status" value="1"/>
</dbReference>
<reference evidence="1 2" key="1">
    <citation type="submission" date="2013-09" db="EMBL/GenBank/DDBJ databases">
        <title>Whole genome shotgun sequence of Vibrio proteolyticus NBRC 13287.</title>
        <authorList>
            <person name="Isaki S."/>
            <person name="Hosoyama A."/>
            <person name="Numata M."/>
            <person name="Hashimoto M."/>
            <person name="Hosoyama Y."/>
            <person name="Tsuchikane K."/>
            <person name="Noguchi M."/>
            <person name="Hirakata S."/>
            <person name="Ichikawa N."/>
            <person name="Ohji S."/>
            <person name="Yamazoe A."/>
            <person name="Fujita N."/>
        </authorList>
    </citation>
    <scope>NUCLEOTIDE SEQUENCE [LARGE SCALE GENOMIC DNA]</scope>
    <source>
        <strain evidence="1 2">NBRC 13287</strain>
    </source>
</reference>
<dbReference type="AlphaFoldDB" id="U3A6C0"/>
<sequence>MTEQVKTTRRLMRMIEVIRMTGLSRSSIYDRMNAGQFPKSVSLGCRSVAWVEAEVDDWVENQIAQRDELAA</sequence>
<dbReference type="InterPro" id="IPR052931">
    <property type="entry name" value="Prophage_regulatory_activator"/>
</dbReference>
<dbReference type="EMBL" id="BATJ01000020">
    <property type="protein sequence ID" value="GAD68852.1"/>
    <property type="molecule type" value="Genomic_DNA"/>
</dbReference>
<accession>U3A6C0</accession>
<gene>
    <name evidence="1" type="ORF">VPR01S_20_00320</name>
</gene>